<evidence type="ECO:0000256" key="1">
    <source>
        <dbReference type="ARBA" id="ARBA00022999"/>
    </source>
</evidence>
<sequence length="945" mass="104530">MAKFLVRCKKRTPASPSEPSKPLVPESGKDVDLTEETQEKRPHSGPPPEVSRFSRILHLDHPIAELFSYSGSALNLLDFRPGAFLSKRFGGRKNRGNDLRRSNSFKFERFERKDNADSPGGYGSCTLQKQISLCDDYCLPVDFVNKRRPVSLGAHHFSSPDGERVEVIENYSDPRDSKAYLQPGEEASAKLYSSPDSKYSQPCEERLRALESAGGRKAEDGSSAAWAGTPYYYADIHKIRSSKTESARRQASLGKSVSLDTADDAWMPTREPRRTPAVSSGALPDSRRNTLYIPERASLEESLGSELASDEDLVAGCQAYDWDSPTRILDELDLDEMSQKRHVYETAFDSQVSRSDEDSEIQRVASSSFLQGTLGSRSSESLRRFRPIVSSESAEFFRPNVCRSLAKRRPIPTTAPKATIEDLNDDLDALGIDDRLQPQPQAQPQPSSSTPRETQTPPSTTPLPPKFHSLHSIATAQSSPSIRQDLSLSASCTNFKKDANAPGVPKPHPRSTRRPFPSSTKVLEIKSRPELKYSSTESVTCSSSGGSLESIRSSTSEDNRSTTSTGSHMSSSISSNSSESAIQSSSSSYHCPITLSKFFHQQNKLHILSPISDKSSQEPSERSSEDNRAASQRNSPEDLLDVVEAEAGETLQKDTKSAKKRAPFKKNLPHLNFSQTLSLDSDSGGGGTNQNSDSGISIEYSKSKTGSEAHPDFLDLPFDMPKLRRKRLQMQQSLGVQDTSSSATSVDIKDLPFDMPKLKRRLRNSIPAQTMPSNNVSLASSCNSVQETDPKAFVSRTQLTLNFGTGVKKDPKSLDLNLKLGEINSTSLAGESFDVTLPLERQSWYHGSITRVEAENILRNAAEGSYLVRNSESSRLDYSLSLKSARGFMHMRIQRDKESNQFILGHFSNLFVNVPSMIHHYSLNRIPIRGAEHMRLLHPLPEQLL</sequence>
<feature type="compositionally biased region" description="Low complexity" evidence="3">
    <location>
        <begin position="561"/>
        <end position="584"/>
    </location>
</feature>
<dbReference type="EMBL" id="OU963862">
    <property type="protein sequence ID" value="CAH0754213.1"/>
    <property type="molecule type" value="Genomic_DNA"/>
</dbReference>
<dbReference type="KEGG" id="btab:109043152"/>
<name>A0A9P0CAM8_BEMTA</name>
<feature type="compositionally biased region" description="Basic residues" evidence="3">
    <location>
        <begin position="1"/>
        <end position="12"/>
    </location>
</feature>
<dbReference type="AlphaFoldDB" id="A0A9P0CAM8"/>
<reference evidence="5" key="1">
    <citation type="submission" date="2021-12" db="EMBL/GenBank/DDBJ databases">
        <authorList>
            <person name="King R."/>
        </authorList>
    </citation>
    <scope>NUCLEOTIDE SEQUENCE</scope>
</reference>
<proteinExistence type="predicted"/>
<feature type="compositionally biased region" description="Basic residues" evidence="3">
    <location>
        <begin position="658"/>
        <end position="668"/>
    </location>
</feature>
<feature type="compositionally biased region" description="Basic and acidic residues" evidence="3">
    <location>
        <begin position="615"/>
        <end position="628"/>
    </location>
</feature>
<dbReference type="PANTHER" id="PTHR15127">
    <property type="entry name" value="HEAVYWEIGHT, ISOFORM A"/>
    <property type="match status" value="1"/>
</dbReference>
<evidence type="ECO:0000313" key="5">
    <source>
        <dbReference type="EMBL" id="CAH0754213.1"/>
    </source>
</evidence>
<dbReference type="InterPro" id="IPR051846">
    <property type="entry name" value="SH2_domain_adapters"/>
</dbReference>
<dbReference type="Gene3D" id="3.30.505.10">
    <property type="entry name" value="SH2 domain"/>
    <property type="match status" value="1"/>
</dbReference>
<dbReference type="Proteomes" id="UP001152759">
    <property type="component" value="Chromosome 1"/>
</dbReference>
<gene>
    <name evidence="5" type="ORF">BEMITA_LOCUS1454</name>
</gene>
<evidence type="ECO:0000313" key="6">
    <source>
        <dbReference type="Proteomes" id="UP001152759"/>
    </source>
</evidence>
<dbReference type="InterPro" id="IPR036860">
    <property type="entry name" value="SH2_dom_sf"/>
</dbReference>
<feature type="compositionally biased region" description="Low complexity" evidence="3">
    <location>
        <begin position="534"/>
        <end position="554"/>
    </location>
</feature>
<dbReference type="PANTHER" id="PTHR15127:SF32">
    <property type="entry name" value="HEAVYWEIGHT, ISOFORM A"/>
    <property type="match status" value="1"/>
</dbReference>
<feature type="region of interest" description="Disordered" evidence="3">
    <location>
        <begin position="608"/>
        <end position="638"/>
    </location>
</feature>
<dbReference type="Pfam" id="PF00017">
    <property type="entry name" value="SH2"/>
    <property type="match status" value="1"/>
</dbReference>
<dbReference type="PROSITE" id="PS50001">
    <property type="entry name" value="SH2"/>
    <property type="match status" value="1"/>
</dbReference>
<dbReference type="InterPro" id="IPR000980">
    <property type="entry name" value="SH2"/>
</dbReference>
<dbReference type="SMART" id="SM00252">
    <property type="entry name" value="SH2"/>
    <property type="match status" value="1"/>
</dbReference>
<dbReference type="SUPFAM" id="SSF55550">
    <property type="entry name" value="SH2 domain"/>
    <property type="match status" value="1"/>
</dbReference>
<evidence type="ECO:0000256" key="2">
    <source>
        <dbReference type="PROSITE-ProRule" id="PRU00191"/>
    </source>
</evidence>
<dbReference type="GO" id="GO:0001784">
    <property type="term" value="F:phosphotyrosine residue binding"/>
    <property type="evidence" value="ECO:0007669"/>
    <property type="project" value="TreeGrafter"/>
</dbReference>
<feature type="domain" description="SH2" evidence="4">
    <location>
        <begin position="844"/>
        <end position="940"/>
    </location>
</feature>
<feature type="region of interest" description="Disordered" evidence="3">
    <location>
        <begin position="262"/>
        <end position="286"/>
    </location>
</feature>
<feature type="region of interest" description="Disordered" evidence="3">
    <location>
        <begin position="496"/>
        <end position="584"/>
    </location>
</feature>
<keyword evidence="6" id="KW-1185">Reference proteome</keyword>
<feature type="compositionally biased region" description="Low complexity" evidence="3">
    <location>
        <begin position="437"/>
        <end position="458"/>
    </location>
</feature>
<feature type="compositionally biased region" description="Basic and acidic residues" evidence="3">
    <location>
        <begin position="27"/>
        <end position="42"/>
    </location>
</feature>
<keyword evidence="1 2" id="KW-0727">SH2 domain</keyword>
<feature type="region of interest" description="Disordered" evidence="3">
    <location>
        <begin position="436"/>
        <end position="467"/>
    </location>
</feature>
<organism evidence="5 6">
    <name type="scientific">Bemisia tabaci</name>
    <name type="common">Sweetpotato whitefly</name>
    <name type="synonym">Aleurodes tabaci</name>
    <dbReference type="NCBI Taxonomy" id="7038"/>
    <lineage>
        <taxon>Eukaryota</taxon>
        <taxon>Metazoa</taxon>
        <taxon>Ecdysozoa</taxon>
        <taxon>Arthropoda</taxon>
        <taxon>Hexapoda</taxon>
        <taxon>Insecta</taxon>
        <taxon>Pterygota</taxon>
        <taxon>Neoptera</taxon>
        <taxon>Paraneoptera</taxon>
        <taxon>Hemiptera</taxon>
        <taxon>Sternorrhyncha</taxon>
        <taxon>Aleyrodoidea</taxon>
        <taxon>Aleyrodidae</taxon>
        <taxon>Aleyrodinae</taxon>
        <taxon>Bemisia</taxon>
    </lineage>
</organism>
<dbReference type="CDD" id="cd09945">
    <property type="entry name" value="SH2_SHB_SHD_SHE_SHF_like"/>
    <property type="match status" value="1"/>
</dbReference>
<feature type="region of interest" description="Disordered" evidence="3">
    <location>
        <begin position="1"/>
        <end position="51"/>
    </location>
</feature>
<evidence type="ECO:0000259" key="4">
    <source>
        <dbReference type="PROSITE" id="PS50001"/>
    </source>
</evidence>
<evidence type="ECO:0000256" key="3">
    <source>
        <dbReference type="SAM" id="MobiDB-lite"/>
    </source>
</evidence>
<dbReference type="PRINTS" id="PR00401">
    <property type="entry name" value="SH2DOMAIN"/>
</dbReference>
<protein>
    <recommendedName>
        <fullName evidence="4">SH2 domain-containing protein</fullName>
    </recommendedName>
</protein>
<feature type="region of interest" description="Disordered" evidence="3">
    <location>
        <begin position="650"/>
        <end position="698"/>
    </location>
</feature>
<accession>A0A9P0CAM8</accession>